<proteinExistence type="predicted"/>
<protein>
    <submittedName>
        <fullName evidence="1">Uncharacterized protein</fullName>
    </submittedName>
</protein>
<dbReference type="AlphaFoldDB" id="A0A916TKA9"/>
<reference evidence="1" key="2">
    <citation type="submission" date="2020-09" db="EMBL/GenBank/DDBJ databases">
        <authorList>
            <person name="Sun Q."/>
            <person name="Zhou Y."/>
        </authorList>
    </citation>
    <scope>NUCLEOTIDE SEQUENCE</scope>
    <source>
        <strain evidence="1">CGMCC 1.12426</strain>
    </source>
</reference>
<name>A0A916TKA9_9HYPH</name>
<comment type="caution">
    <text evidence="1">The sequence shown here is derived from an EMBL/GenBank/DDBJ whole genome shotgun (WGS) entry which is preliminary data.</text>
</comment>
<dbReference type="RefSeq" id="WP_150495841.1">
    <property type="nucleotide sequence ID" value="NZ_BMFA01000005.1"/>
</dbReference>
<evidence type="ECO:0000313" key="1">
    <source>
        <dbReference type="EMBL" id="GGB48521.1"/>
    </source>
</evidence>
<dbReference type="EMBL" id="BMFA01000005">
    <property type="protein sequence ID" value="GGB48521.1"/>
    <property type="molecule type" value="Genomic_DNA"/>
</dbReference>
<keyword evidence="2" id="KW-1185">Reference proteome</keyword>
<reference evidence="1" key="1">
    <citation type="journal article" date="2014" name="Int. J. Syst. Evol. Microbiol.">
        <title>Complete genome sequence of Corynebacterium casei LMG S-19264T (=DSM 44701T), isolated from a smear-ripened cheese.</title>
        <authorList>
            <consortium name="US DOE Joint Genome Institute (JGI-PGF)"/>
            <person name="Walter F."/>
            <person name="Albersmeier A."/>
            <person name="Kalinowski J."/>
            <person name="Ruckert C."/>
        </authorList>
    </citation>
    <scope>NUCLEOTIDE SEQUENCE</scope>
    <source>
        <strain evidence="1">CGMCC 1.12426</strain>
    </source>
</reference>
<accession>A0A916TKA9</accession>
<organism evidence="1 2">
    <name type="scientific">Roseibium aquae</name>
    <dbReference type="NCBI Taxonomy" id="1323746"/>
    <lineage>
        <taxon>Bacteria</taxon>
        <taxon>Pseudomonadati</taxon>
        <taxon>Pseudomonadota</taxon>
        <taxon>Alphaproteobacteria</taxon>
        <taxon>Hyphomicrobiales</taxon>
        <taxon>Stappiaceae</taxon>
        <taxon>Roseibium</taxon>
    </lineage>
</organism>
<gene>
    <name evidence="1" type="ORF">GCM10011316_20820</name>
</gene>
<dbReference type="OrthoDB" id="8434031at2"/>
<evidence type="ECO:0000313" key="2">
    <source>
        <dbReference type="Proteomes" id="UP000605148"/>
    </source>
</evidence>
<sequence length="347" mass="40140">MNFCVYKDTGDEIHGYFVPDGFSTKPIVSVRLNEDNQVSEIPCWIYVEGAKAQGLHDTGNVGFVLSDENVPGLSLAHNLEVSDPHTGLVFYRRAQPGQYIPRKILRLETAYVPNSEIDISLKPFFQFFDHKIEHHGFETIRQMLEILHQPSVYVSGRILLKNFRVYIDYNIDNTMISLRDPFYELAMRLFVFSRYNKYKFQFVAPRDRVLFQPVMDWFENLSFEDEQVVTRVIRNAPKDILTKLASPFTQQLVATNPNDPPELDQVTLALDLLSQFTIFDDGQEDGLYARKIETFLDLPHGTVQQKGRLEPVDQLATILRRIDRVHHLLEADLVLHHFIEKAAKRAS</sequence>
<dbReference type="Proteomes" id="UP000605148">
    <property type="component" value="Unassembled WGS sequence"/>
</dbReference>